<organism evidence="3 4">
    <name type="scientific">Fonsecaea multimorphosa CBS 102226</name>
    <dbReference type="NCBI Taxonomy" id="1442371"/>
    <lineage>
        <taxon>Eukaryota</taxon>
        <taxon>Fungi</taxon>
        <taxon>Dikarya</taxon>
        <taxon>Ascomycota</taxon>
        <taxon>Pezizomycotina</taxon>
        <taxon>Eurotiomycetes</taxon>
        <taxon>Chaetothyriomycetidae</taxon>
        <taxon>Chaetothyriales</taxon>
        <taxon>Herpotrichiellaceae</taxon>
        <taxon>Fonsecaea</taxon>
    </lineage>
</organism>
<evidence type="ECO:0000313" key="3">
    <source>
        <dbReference type="EMBL" id="KIX98341.1"/>
    </source>
</evidence>
<dbReference type="Pfam" id="PF22980">
    <property type="entry name" value="Myb_DNA-bind_8"/>
    <property type="match status" value="1"/>
</dbReference>
<feature type="compositionally biased region" description="Low complexity" evidence="1">
    <location>
        <begin position="415"/>
        <end position="431"/>
    </location>
</feature>
<dbReference type="AlphaFoldDB" id="A0A0D2IMT8"/>
<dbReference type="Proteomes" id="UP000053411">
    <property type="component" value="Unassembled WGS sequence"/>
</dbReference>
<gene>
    <name evidence="3" type="ORF">Z520_05642</name>
</gene>
<dbReference type="GeneID" id="27711388"/>
<feature type="domain" description="Myb-like DNA-binding" evidence="2">
    <location>
        <begin position="16"/>
        <end position="61"/>
    </location>
</feature>
<dbReference type="EMBL" id="KN848071">
    <property type="protein sequence ID" value="KIX98341.1"/>
    <property type="molecule type" value="Genomic_DNA"/>
</dbReference>
<evidence type="ECO:0000313" key="4">
    <source>
        <dbReference type="Proteomes" id="UP000053411"/>
    </source>
</evidence>
<name>A0A0D2IMT8_9EURO</name>
<feature type="compositionally biased region" description="Polar residues" evidence="1">
    <location>
        <begin position="400"/>
        <end position="414"/>
    </location>
</feature>
<feature type="compositionally biased region" description="Polar residues" evidence="1">
    <location>
        <begin position="59"/>
        <end position="68"/>
    </location>
</feature>
<accession>A0A0D2IMT8</accession>
<proteinExistence type="predicted"/>
<dbReference type="InterPro" id="IPR054505">
    <property type="entry name" value="Myb_DNA-bind_8"/>
</dbReference>
<feature type="region of interest" description="Disordered" evidence="1">
    <location>
        <begin position="59"/>
        <end position="112"/>
    </location>
</feature>
<keyword evidence="4" id="KW-1185">Reference proteome</keyword>
<evidence type="ECO:0000256" key="1">
    <source>
        <dbReference type="SAM" id="MobiDB-lite"/>
    </source>
</evidence>
<protein>
    <recommendedName>
        <fullName evidence="2">Myb-like DNA-binding domain-containing protein</fullName>
    </recommendedName>
</protein>
<dbReference type="STRING" id="1442371.A0A0D2IMT8"/>
<dbReference type="RefSeq" id="XP_016632464.1">
    <property type="nucleotide sequence ID" value="XM_016776145.1"/>
</dbReference>
<feature type="region of interest" description="Disordered" evidence="1">
    <location>
        <begin position="373"/>
        <end position="449"/>
    </location>
</feature>
<dbReference type="VEuPathDB" id="FungiDB:Z520_05642"/>
<sequence>MVSLRRTKNFATDPQTPMFLYTILKQLDLRSINWNEVAACLGISNGHAARMRYSRMKSQFEGTSNQVKPSKPKKENSNAADNKSSKTKPKNKRLLEEEENERLANQRATSQAVIQPDHDLKRIKVEPHPYMHHPWYSPYGGGTAQMYPTPFWGQSTMSLKPLPHPSFGMPGLPAQNVIPTPPIKTEPGTTSATYTDVETATPAIKQEVDESDVSATIVKKEPGTLLEDRTLPTDVSRDSVSFGYPMPRTIHTFFGPQQSVSTSGQSPSFHNNISEFSTPPSRASYSPFSDHSQCQSASPWSATCAGQNTVTIPTDDAGDKMILNPYAVSYQDMLNMPLYRLYPEPSASQTSHAKAQYVTPQSGVVEARDVEEDKEYNHGHTPPATSTIAPPPPAGSPTTKNNDVGSSTSTSVIPSDTFSSSSESVVHADTSTQPPAIPNIIEVDSDDEGVARPKIKKEFVEM</sequence>
<reference evidence="3 4" key="1">
    <citation type="submission" date="2015-01" db="EMBL/GenBank/DDBJ databases">
        <title>The Genome Sequence of Fonsecaea multimorphosa CBS 102226.</title>
        <authorList>
            <consortium name="The Broad Institute Genomics Platform"/>
            <person name="Cuomo C."/>
            <person name="de Hoog S."/>
            <person name="Gorbushina A."/>
            <person name="Stielow B."/>
            <person name="Teixiera M."/>
            <person name="Abouelleil A."/>
            <person name="Chapman S.B."/>
            <person name="Priest M."/>
            <person name="Young S.K."/>
            <person name="Wortman J."/>
            <person name="Nusbaum C."/>
            <person name="Birren B."/>
        </authorList>
    </citation>
    <scope>NUCLEOTIDE SEQUENCE [LARGE SCALE GENOMIC DNA]</scope>
    <source>
        <strain evidence="3 4">CBS 102226</strain>
    </source>
</reference>
<feature type="region of interest" description="Disordered" evidence="1">
    <location>
        <begin position="255"/>
        <end position="302"/>
    </location>
</feature>
<evidence type="ECO:0000259" key="2">
    <source>
        <dbReference type="Pfam" id="PF22980"/>
    </source>
</evidence>
<dbReference type="OrthoDB" id="3944408at2759"/>